<dbReference type="STRING" id="29364.SAMN04487772_13224"/>
<evidence type="ECO:0000313" key="1">
    <source>
        <dbReference type="EMBL" id="SET58047.1"/>
    </source>
</evidence>
<keyword evidence="2" id="KW-1185">Reference proteome</keyword>
<dbReference type="InterPro" id="IPR041881">
    <property type="entry name" value="PqqD_sf"/>
</dbReference>
<proteinExistence type="predicted"/>
<name>A0A1I0FJ47_9FIRM</name>
<dbReference type="Pfam" id="PF05402">
    <property type="entry name" value="PqqD"/>
    <property type="match status" value="1"/>
</dbReference>
<sequence length="117" mass="13954">MKKKNKGEVNFLDFIPVKSEAQKFKENEDGNIVMCVERKSIYDKLARILRKKTPKFSYYTLDALGSFVWRQIDGTKDVYEIGRLVKEEFAEEAEPLYERLAKFIQILEMNRFVEYKK</sequence>
<dbReference type="Gene3D" id="1.10.10.1150">
    <property type="entry name" value="Coenzyme PQQ synthesis protein D (PqqD)"/>
    <property type="match status" value="1"/>
</dbReference>
<dbReference type="RefSeq" id="WP_092478854.1">
    <property type="nucleotide sequence ID" value="NZ_FOHN01000032.1"/>
</dbReference>
<dbReference type="Proteomes" id="UP000199800">
    <property type="component" value="Unassembled WGS sequence"/>
</dbReference>
<organism evidence="1 2">
    <name type="scientific">[Clostridium] polysaccharolyticum</name>
    <dbReference type="NCBI Taxonomy" id="29364"/>
    <lineage>
        <taxon>Bacteria</taxon>
        <taxon>Bacillati</taxon>
        <taxon>Bacillota</taxon>
        <taxon>Clostridia</taxon>
        <taxon>Lachnospirales</taxon>
        <taxon>Lachnospiraceae</taxon>
    </lineage>
</organism>
<gene>
    <name evidence="1" type="ORF">SAMN04487772_13224</name>
</gene>
<dbReference type="InterPro" id="IPR008792">
    <property type="entry name" value="PQQD"/>
</dbReference>
<protein>
    <submittedName>
        <fullName evidence="1">Coenzyme PQQ synthesis protein D (PqqD)</fullName>
    </submittedName>
</protein>
<dbReference type="OrthoDB" id="308521at2"/>
<dbReference type="EMBL" id="FOHN01000032">
    <property type="protein sequence ID" value="SET58047.1"/>
    <property type="molecule type" value="Genomic_DNA"/>
</dbReference>
<evidence type="ECO:0000313" key="2">
    <source>
        <dbReference type="Proteomes" id="UP000199800"/>
    </source>
</evidence>
<reference evidence="1 2" key="1">
    <citation type="submission" date="2016-10" db="EMBL/GenBank/DDBJ databases">
        <authorList>
            <person name="de Groot N.N."/>
        </authorList>
    </citation>
    <scope>NUCLEOTIDE SEQUENCE [LARGE SCALE GENOMIC DNA]</scope>
    <source>
        <strain evidence="1 2">DSM 1801</strain>
    </source>
</reference>
<accession>A0A1I0FJ47</accession>
<dbReference type="AlphaFoldDB" id="A0A1I0FJ47"/>